<keyword evidence="3" id="KW-0963">Cytoplasm</keyword>
<dbReference type="Proteomes" id="UP000434036">
    <property type="component" value="Unassembled WGS sequence"/>
</dbReference>
<dbReference type="EMBL" id="WUUQ01000006">
    <property type="protein sequence ID" value="MXQ74353.1"/>
    <property type="molecule type" value="Genomic_DNA"/>
</dbReference>
<reference evidence="9 10" key="1">
    <citation type="submission" date="2019-12" db="EMBL/GenBank/DDBJ databases">
        <authorList>
            <person name="Yang R."/>
        </authorList>
    </citation>
    <scope>NUCLEOTIDE SEQUENCE [LARGE SCALE GENOMIC DNA]</scope>
    <source>
        <strain evidence="9 10">DONG20-135</strain>
    </source>
</reference>
<dbReference type="InterPro" id="IPR036667">
    <property type="entry name" value="PTS_IIB_sorbose-sp_sf"/>
</dbReference>
<gene>
    <name evidence="9" type="ORF">GSF08_10500</name>
</gene>
<dbReference type="PROSITE" id="PS51101">
    <property type="entry name" value="PTS_EIIB_TYPE_4"/>
    <property type="match status" value="1"/>
</dbReference>
<evidence type="ECO:0000256" key="2">
    <source>
        <dbReference type="ARBA" id="ARBA00022448"/>
    </source>
</evidence>
<accession>A0A6N8UCB5</accession>
<dbReference type="RefSeq" id="WP_160625732.1">
    <property type="nucleotide sequence ID" value="NZ_WUUQ01000006.1"/>
</dbReference>
<keyword evidence="6" id="KW-0598">Phosphotransferase system</keyword>
<reference evidence="9 10" key="2">
    <citation type="submission" date="2020-01" db="EMBL/GenBank/DDBJ databases">
        <title>Clostridiaceae sp. nov. isolated from the gut of human by culturomics.</title>
        <authorList>
            <person name="Chang Y."/>
        </authorList>
    </citation>
    <scope>NUCLEOTIDE SEQUENCE [LARGE SCALE GENOMIC DNA]</scope>
    <source>
        <strain evidence="9 10">DONG20-135</strain>
    </source>
</reference>
<dbReference type="Pfam" id="PF03830">
    <property type="entry name" value="PTSIIB_sorb"/>
    <property type="match status" value="1"/>
</dbReference>
<dbReference type="SUPFAM" id="SSF52728">
    <property type="entry name" value="PTS IIb component"/>
    <property type="match status" value="1"/>
</dbReference>
<keyword evidence="7" id="KW-0418">Kinase</keyword>
<evidence type="ECO:0000313" key="9">
    <source>
        <dbReference type="EMBL" id="MXQ74353.1"/>
    </source>
</evidence>
<sequence length="160" mass="18145">MLTLARCDDRLIHGQCMTVIIKEYDIQHILVVDDFTAGNPILKTVFQTAVPSNMTANVYSVKEAIEPIKTAMKDQVKTLLLMKNPIVYEELRRHIEDLPMELNIGPMSNRKGTVAATPQAQLLPDEAEAIKHLTADGVRVFFRQIPSQKAVEWDEVKDRF</sequence>
<keyword evidence="2" id="KW-0813">Transport</keyword>
<proteinExistence type="predicted"/>
<organism evidence="9 10">
    <name type="scientific">Copranaerobaculum intestinale</name>
    <dbReference type="NCBI Taxonomy" id="2692629"/>
    <lineage>
        <taxon>Bacteria</taxon>
        <taxon>Bacillati</taxon>
        <taxon>Bacillota</taxon>
        <taxon>Erysipelotrichia</taxon>
        <taxon>Erysipelotrichales</taxon>
        <taxon>Erysipelotrichaceae</taxon>
        <taxon>Copranaerobaculum</taxon>
    </lineage>
</organism>
<evidence type="ECO:0000256" key="5">
    <source>
        <dbReference type="ARBA" id="ARBA00022679"/>
    </source>
</evidence>
<dbReference type="AlphaFoldDB" id="A0A6N8UCB5"/>
<keyword evidence="4" id="KW-0762">Sugar transport</keyword>
<dbReference type="InterPro" id="IPR004720">
    <property type="entry name" value="PTS_IIB_sorbose-sp"/>
</dbReference>
<protein>
    <submittedName>
        <fullName evidence="9">PTS transporter subunit IIB</fullName>
    </submittedName>
</protein>
<evidence type="ECO:0000256" key="1">
    <source>
        <dbReference type="ARBA" id="ARBA00004496"/>
    </source>
</evidence>
<name>A0A6N8UCB5_9FIRM</name>
<comment type="caution">
    <text evidence="9">The sequence shown here is derived from an EMBL/GenBank/DDBJ whole genome shotgun (WGS) entry which is preliminary data.</text>
</comment>
<evidence type="ECO:0000256" key="7">
    <source>
        <dbReference type="ARBA" id="ARBA00022777"/>
    </source>
</evidence>
<evidence type="ECO:0000256" key="4">
    <source>
        <dbReference type="ARBA" id="ARBA00022597"/>
    </source>
</evidence>
<feature type="domain" description="PTS EIIB type-4" evidence="8">
    <location>
        <begin position="1"/>
        <end position="160"/>
    </location>
</feature>
<dbReference type="GO" id="GO:0016301">
    <property type="term" value="F:kinase activity"/>
    <property type="evidence" value="ECO:0007669"/>
    <property type="project" value="UniProtKB-KW"/>
</dbReference>
<evidence type="ECO:0000313" key="10">
    <source>
        <dbReference type="Proteomes" id="UP000434036"/>
    </source>
</evidence>
<dbReference type="GO" id="GO:0009401">
    <property type="term" value="P:phosphoenolpyruvate-dependent sugar phosphotransferase system"/>
    <property type="evidence" value="ECO:0007669"/>
    <property type="project" value="UniProtKB-KW"/>
</dbReference>
<comment type="subcellular location">
    <subcellularLocation>
        <location evidence="1">Cytoplasm</location>
    </subcellularLocation>
</comment>
<dbReference type="Gene3D" id="3.40.35.10">
    <property type="entry name" value="Phosphotransferase system, sorbose subfamily IIB component"/>
    <property type="match status" value="1"/>
</dbReference>
<evidence type="ECO:0000259" key="8">
    <source>
        <dbReference type="PROSITE" id="PS51101"/>
    </source>
</evidence>
<dbReference type="GO" id="GO:0005737">
    <property type="term" value="C:cytoplasm"/>
    <property type="evidence" value="ECO:0007669"/>
    <property type="project" value="UniProtKB-SubCell"/>
</dbReference>
<keyword evidence="5" id="KW-0808">Transferase</keyword>
<evidence type="ECO:0000256" key="6">
    <source>
        <dbReference type="ARBA" id="ARBA00022683"/>
    </source>
</evidence>
<dbReference type="GO" id="GO:0008982">
    <property type="term" value="F:protein-N(PI)-phosphohistidine-sugar phosphotransferase activity"/>
    <property type="evidence" value="ECO:0007669"/>
    <property type="project" value="InterPro"/>
</dbReference>
<evidence type="ECO:0000256" key="3">
    <source>
        <dbReference type="ARBA" id="ARBA00022490"/>
    </source>
</evidence>
<keyword evidence="10" id="KW-1185">Reference proteome</keyword>